<keyword evidence="3" id="KW-0443">Lipid metabolism</keyword>
<organism evidence="5 6">
    <name type="scientific">Caenimonas aquaedulcis</name>
    <dbReference type="NCBI Taxonomy" id="2793270"/>
    <lineage>
        <taxon>Bacteria</taxon>
        <taxon>Pseudomonadati</taxon>
        <taxon>Pseudomonadota</taxon>
        <taxon>Betaproteobacteria</taxon>
        <taxon>Burkholderiales</taxon>
        <taxon>Comamonadaceae</taxon>
        <taxon>Caenimonas</taxon>
    </lineage>
</organism>
<comment type="caution">
    <text evidence="5">The sequence shown here is derived from an EMBL/GenBank/DDBJ whole genome shotgun (WGS) entry which is preliminary data.</text>
</comment>
<accession>A0A931H3U9</accession>
<keyword evidence="6" id="KW-1185">Reference proteome</keyword>
<dbReference type="AlphaFoldDB" id="A0A931H3U9"/>
<feature type="domain" description="AMP-dependent synthetase/ligase" evidence="4">
    <location>
        <begin position="28"/>
        <end position="447"/>
    </location>
</feature>
<dbReference type="SUPFAM" id="SSF56801">
    <property type="entry name" value="Acetyl-CoA synthetase-like"/>
    <property type="match status" value="1"/>
</dbReference>
<keyword evidence="2" id="KW-0276">Fatty acid metabolism</keyword>
<dbReference type="Gene3D" id="3.40.50.12780">
    <property type="entry name" value="N-terminal domain of ligase-like"/>
    <property type="match status" value="1"/>
</dbReference>
<keyword evidence="1" id="KW-0436">Ligase</keyword>
<evidence type="ECO:0000313" key="5">
    <source>
        <dbReference type="EMBL" id="MBG9388027.1"/>
    </source>
</evidence>
<protein>
    <submittedName>
        <fullName evidence="5">AMP-binding protein</fullName>
    </submittedName>
</protein>
<dbReference type="EMBL" id="JADWYS010000001">
    <property type="protein sequence ID" value="MBG9388027.1"/>
    <property type="molecule type" value="Genomic_DNA"/>
</dbReference>
<dbReference type="Pfam" id="PF00501">
    <property type="entry name" value="AMP-binding"/>
    <property type="match status" value="1"/>
</dbReference>
<evidence type="ECO:0000256" key="3">
    <source>
        <dbReference type="ARBA" id="ARBA00023098"/>
    </source>
</evidence>
<dbReference type="PANTHER" id="PTHR43272:SF32">
    <property type="entry name" value="AMP-DEPENDENT SYNTHETASE_LIGASE DOMAIN-CONTAINING PROTEIN"/>
    <property type="match status" value="1"/>
</dbReference>
<dbReference type="RefSeq" id="WP_196985906.1">
    <property type="nucleotide sequence ID" value="NZ_JADWYS010000001.1"/>
</dbReference>
<dbReference type="InterPro" id="IPR000873">
    <property type="entry name" value="AMP-dep_synth/lig_dom"/>
</dbReference>
<dbReference type="Pfam" id="PF23562">
    <property type="entry name" value="AMP-binding_C_3"/>
    <property type="match status" value="1"/>
</dbReference>
<dbReference type="GO" id="GO:0016020">
    <property type="term" value="C:membrane"/>
    <property type="evidence" value="ECO:0007669"/>
    <property type="project" value="TreeGrafter"/>
</dbReference>
<evidence type="ECO:0000313" key="6">
    <source>
        <dbReference type="Proteomes" id="UP000651050"/>
    </source>
</evidence>
<gene>
    <name evidence="5" type="ORF">I5803_08345</name>
</gene>
<dbReference type="PANTHER" id="PTHR43272">
    <property type="entry name" value="LONG-CHAIN-FATTY-ACID--COA LIGASE"/>
    <property type="match status" value="1"/>
</dbReference>
<sequence length="619" mass="68080">MPKPWNLTTTRPPEHSAAVPGDSVVQIFWNACERRADTVAMRQKHFGIWRGWRWREVGAAVRELALGFVSLGLEPGECVSILSNTRMEWVWCDLAVQTAGGVANGIYPSDPARQVRFVCEDSATVLLVVEDEEQLDKVLGVREHLPLLRHIVLLNAKGLDQFADPMVITLEELRRQGAAFDAAHPEAFGRLGALRRPGDLAALIYTSGTTGQPLGTMHSHRGLAAAVRAQVAALPQDERDERMCFLPLCHVAERVAGCYVALCTGAVLNFVENPDTVAENVREIAPTVFGGVPRLWEKFYSAVTIAVQEAGPVQQALYRWSLDVGHEVAARVLEGEPVGFALRLKYRLAGIAALDHVRRFIGIHRCRYLTTGAAPISPELVRWYLALGVPMLESWGLAEACGLSTSMPAASMRPGSVGKALPGTEVRVDAASGELAVRGPHVFMGYLNQPERTALAFDDEGWLRTGDMGAALGDGYFRFDERKKDLMVTAGGRSFAPSAWENELKFSPYVTDAVVTGEGRSYLTAIVLIEQENVEKFAQDRDIPFSSYASLTRAPEVRALVQGEVDRVNRKLGQSGEIRKFFLLENQLGAEDEELAPTMRLKRRLVLAKYASQIEAMYA</sequence>
<name>A0A931H3U9_9BURK</name>
<proteinExistence type="predicted"/>
<dbReference type="InterPro" id="IPR042099">
    <property type="entry name" value="ANL_N_sf"/>
</dbReference>
<dbReference type="GO" id="GO:0004467">
    <property type="term" value="F:long-chain fatty acid-CoA ligase activity"/>
    <property type="evidence" value="ECO:0007669"/>
    <property type="project" value="TreeGrafter"/>
</dbReference>
<evidence type="ECO:0000259" key="4">
    <source>
        <dbReference type="Pfam" id="PF00501"/>
    </source>
</evidence>
<reference evidence="5" key="1">
    <citation type="submission" date="2020-11" db="EMBL/GenBank/DDBJ databases">
        <title>Bacterial whole genome sequence for Caenimonas sp. DR4.4.</title>
        <authorList>
            <person name="Le V."/>
            <person name="Ko S.-R."/>
            <person name="Ahn C.-Y."/>
            <person name="Oh H.-M."/>
        </authorList>
    </citation>
    <scope>NUCLEOTIDE SEQUENCE</scope>
    <source>
        <strain evidence="5">DR4.4</strain>
    </source>
</reference>
<evidence type="ECO:0000256" key="2">
    <source>
        <dbReference type="ARBA" id="ARBA00022832"/>
    </source>
</evidence>
<dbReference type="Proteomes" id="UP000651050">
    <property type="component" value="Unassembled WGS sequence"/>
</dbReference>
<evidence type="ECO:0000256" key="1">
    <source>
        <dbReference type="ARBA" id="ARBA00022598"/>
    </source>
</evidence>